<dbReference type="PROSITE" id="PS50096">
    <property type="entry name" value="IQ"/>
    <property type="match status" value="1"/>
</dbReference>
<dbReference type="PANTHER" id="PTHR12320">
    <property type="entry name" value="PROTEIN PHOSPHATASE 2C"/>
    <property type="match status" value="1"/>
</dbReference>
<protein>
    <recommendedName>
        <fullName evidence="1">Protein phosphatase</fullName>
        <ecNumber evidence="1">3.1.3.16</ecNumber>
    </recommendedName>
</protein>
<comment type="similarity">
    <text evidence="1">Belongs to the PP2C family.</text>
</comment>
<dbReference type="Gene3D" id="2.60.40.10">
    <property type="entry name" value="Immunoglobulins"/>
    <property type="match status" value="1"/>
</dbReference>
<dbReference type="InterPro" id="IPR039123">
    <property type="entry name" value="PPTC7"/>
</dbReference>
<dbReference type="Gene3D" id="3.60.40.10">
    <property type="entry name" value="PPM-type phosphatase domain"/>
    <property type="match status" value="1"/>
</dbReference>
<dbReference type="InterPro" id="IPR014756">
    <property type="entry name" value="Ig_E-set"/>
</dbReference>
<keyword evidence="1" id="KW-0904">Protein phosphatase</keyword>
<reference evidence="3" key="1">
    <citation type="submission" date="2021-09" db="EMBL/GenBank/DDBJ databases">
        <authorList>
            <consortium name="AG Swart"/>
            <person name="Singh M."/>
            <person name="Singh A."/>
            <person name="Seah K."/>
            <person name="Emmerich C."/>
        </authorList>
    </citation>
    <scope>NUCLEOTIDE SEQUENCE</scope>
    <source>
        <strain evidence="3">ATCC30299</strain>
    </source>
</reference>
<proteinExistence type="inferred from homology"/>
<dbReference type="InterPro" id="IPR000048">
    <property type="entry name" value="IQ_motif_EF-hand-BS"/>
</dbReference>
<dbReference type="Pfam" id="PF00612">
    <property type="entry name" value="IQ"/>
    <property type="match status" value="2"/>
</dbReference>
<sequence>MLQHRYNPEAYQHFSSKIDPISGFHTVLNLPHRNQALHRCSEIKRYQKFYEDAYSSLIIKSIIIIQKHVRSLLAKAKVRRRIAEIDYETNYRCSLIIQCAYNAWTAAQLVKKLKADNRDRILRLNSAKKIQKLFRLKQLRSKTFFFAIVNKISRIRKIAACKIQKVARGYIVRKDLPFIKNLKLSRLVRWRYDADEVSIVGTFTNPPWKHQIPLVYSVFLKEFFSTYFIDNKLTPGRYYLKFIVAGQWLCDGNMPIAQDIEGNYNNLMVIASERKPLPKASSTQSLIDNPLGISKPVPQSPSKPPQKLLRTLSGGLYDSASSTAFLNQPESTEDVVLKFGYFMVAYPKQRHAPLTSEGTADAIFIDDELQIFGLSDGVGEWETYGLDSSLFSRELMENCKKVFREYDFKPENENCEFLIEVLEKAYKRVKSYGSATAFLGMLKGYKLYTLCLGDSGFMVIREREGTDQYATVYRSSEQQHSFNCPYQLAFLPEPAEYPVLIEKGLNSLVALLKKSNRASQDMPSDAYTEIINLAPGDIIVVATDGLFDNLFDQDVIKICENNKAFRNDKFCIETAKELVINALQKGTDSTYRSPFSKNAARYGKRFIGGKLDDTSVIVAIANLKNNI</sequence>
<keyword evidence="1" id="KW-0460">Magnesium</keyword>
<evidence type="ECO:0000313" key="4">
    <source>
        <dbReference type="Proteomes" id="UP001162131"/>
    </source>
</evidence>
<comment type="cofactor">
    <cofactor evidence="1">
        <name>Mn(2+)</name>
        <dbReference type="ChEBI" id="CHEBI:29035"/>
    </cofactor>
</comment>
<dbReference type="AlphaFoldDB" id="A0AAU9J3N9"/>
<dbReference type="Proteomes" id="UP001162131">
    <property type="component" value="Unassembled WGS sequence"/>
</dbReference>
<keyword evidence="1" id="KW-0479">Metal-binding</keyword>
<feature type="domain" description="PPM-type phosphatase" evidence="2">
    <location>
        <begin position="341"/>
        <end position="621"/>
    </location>
</feature>
<dbReference type="PROSITE" id="PS51746">
    <property type="entry name" value="PPM_2"/>
    <property type="match status" value="1"/>
</dbReference>
<keyword evidence="4" id="KW-1185">Reference proteome</keyword>
<dbReference type="PANTHER" id="PTHR12320:SF1">
    <property type="entry name" value="PROTEIN PHOSPHATASE PTC7 HOMOLOG"/>
    <property type="match status" value="1"/>
</dbReference>
<dbReference type="SUPFAM" id="SSF81606">
    <property type="entry name" value="PP2C-like"/>
    <property type="match status" value="1"/>
</dbReference>
<dbReference type="SMART" id="SM00332">
    <property type="entry name" value="PP2Cc"/>
    <property type="match status" value="1"/>
</dbReference>
<evidence type="ECO:0000259" key="2">
    <source>
        <dbReference type="PROSITE" id="PS51746"/>
    </source>
</evidence>
<dbReference type="CDD" id="cd23767">
    <property type="entry name" value="IQCD"/>
    <property type="match status" value="1"/>
</dbReference>
<dbReference type="SMART" id="SM00331">
    <property type="entry name" value="PP2C_SIG"/>
    <property type="match status" value="1"/>
</dbReference>
<dbReference type="CDD" id="cd02859">
    <property type="entry name" value="E_set_AMPKbeta_like_N"/>
    <property type="match status" value="1"/>
</dbReference>
<evidence type="ECO:0000313" key="3">
    <source>
        <dbReference type="EMBL" id="CAG9320326.1"/>
    </source>
</evidence>
<comment type="catalytic activity">
    <reaction evidence="1">
        <text>O-phospho-L-threonyl-[protein] + H2O = L-threonyl-[protein] + phosphate</text>
        <dbReference type="Rhea" id="RHEA:47004"/>
        <dbReference type="Rhea" id="RHEA-COMP:11060"/>
        <dbReference type="Rhea" id="RHEA-COMP:11605"/>
        <dbReference type="ChEBI" id="CHEBI:15377"/>
        <dbReference type="ChEBI" id="CHEBI:30013"/>
        <dbReference type="ChEBI" id="CHEBI:43474"/>
        <dbReference type="ChEBI" id="CHEBI:61977"/>
        <dbReference type="EC" id="3.1.3.16"/>
    </reaction>
</comment>
<keyword evidence="1" id="KW-0464">Manganese</keyword>
<name>A0AAU9J3N9_9CILI</name>
<comment type="catalytic activity">
    <reaction evidence="1">
        <text>O-phospho-L-seryl-[protein] + H2O = L-seryl-[protein] + phosphate</text>
        <dbReference type="Rhea" id="RHEA:20629"/>
        <dbReference type="Rhea" id="RHEA-COMP:9863"/>
        <dbReference type="Rhea" id="RHEA-COMP:11604"/>
        <dbReference type="ChEBI" id="CHEBI:15377"/>
        <dbReference type="ChEBI" id="CHEBI:29999"/>
        <dbReference type="ChEBI" id="CHEBI:43474"/>
        <dbReference type="ChEBI" id="CHEBI:83421"/>
        <dbReference type="EC" id="3.1.3.16"/>
    </reaction>
</comment>
<dbReference type="SUPFAM" id="SSF81296">
    <property type="entry name" value="E set domains"/>
    <property type="match status" value="1"/>
</dbReference>
<comment type="caution">
    <text evidence="3">The sequence shown here is derived from an EMBL/GenBank/DDBJ whole genome shotgun (WGS) entry which is preliminary data.</text>
</comment>
<dbReference type="InterPro" id="IPR036457">
    <property type="entry name" value="PPM-type-like_dom_sf"/>
</dbReference>
<dbReference type="EC" id="3.1.3.16" evidence="1"/>
<comment type="cofactor">
    <cofactor evidence="1">
        <name>Mg(2+)</name>
        <dbReference type="ChEBI" id="CHEBI:18420"/>
    </cofactor>
</comment>
<evidence type="ECO:0000256" key="1">
    <source>
        <dbReference type="RuleBase" id="RU366020"/>
    </source>
</evidence>
<dbReference type="InterPro" id="IPR013783">
    <property type="entry name" value="Ig-like_fold"/>
</dbReference>
<accession>A0AAU9J3N9</accession>
<keyword evidence="1" id="KW-0378">Hydrolase</keyword>
<dbReference type="GO" id="GO:0004722">
    <property type="term" value="F:protein serine/threonine phosphatase activity"/>
    <property type="evidence" value="ECO:0007669"/>
    <property type="project" value="UniProtKB-EC"/>
</dbReference>
<dbReference type="GO" id="GO:0046872">
    <property type="term" value="F:metal ion binding"/>
    <property type="evidence" value="ECO:0007669"/>
    <property type="project" value="UniProtKB-UniRule"/>
</dbReference>
<gene>
    <name evidence="3" type="ORF">BSTOLATCC_MIC26244</name>
</gene>
<dbReference type="Pfam" id="PF16561">
    <property type="entry name" value="AMPK1_CBM"/>
    <property type="match status" value="1"/>
</dbReference>
<dbReference type="InterPro" id="IPR032640">
    <property type="entry name" value="AMPK1_CBM"/>
</dbReference>
<dbReference type="SMART" id="SM00015">
    <property type="entry name" value="IQ"/>
    <property type="match status" value="2"/>
</dbReference>
<dbReference type="InterPro" id="IPR001932">
    <property type="entry name" value="PPM-type_phosphatase-like_dom"/>
</dbReference>
<dbReference type="EMBL" id="CAJZBQ010000025">
    <property type="protein sequence ID" value="CAG9320326.1"/>
    <property type="molecule type" value="Genomic_DNA"/>
</dbReference>
<organism evidence="3 4">
    <name type="scientific">Blepharisma stoltei</name>
    <dbReference type="NCBI Taxonomy" id="1481888"/>
    <lineage>
        <taxon>Eukaryota</taxon>
        <taxon>Sar</taxon>
        <taxon>Alveolata</taxon>
        <taxon>Ciliophora</taxon>
        <taxon>Postciliodesmatophora</taxon>
        <taxon>Heterotrichea</taxon>
        <taxon>Heterotrichida</taxon>
        <taxon>Blepharismidae</taxon>
        <taxon>Blepharisma</taxon>
    </lineage>
</organism>